<keyword evidence="13" id="KW-1185">Reference proteome</keyword>
<dbReference type="NCBIfam" id="TIGR00171">
    <property type="entry name" value="leuD"/>
    <property type="match status" value="1"/>
</dbReference>
<evidence type="ECO:0000256" key="3">
    <source>
        <dbReference type="ARBA" id="ARBA00004729"/>
    </source>
</evidence>
<name>A0ABW5DMD7_9HYPH</name>
<dbReference type="InterPro" id="IPR050075">
    <property type="entry name" value="LeuD"/>
</dbReference>
<keyword evidence="9 12" id="KW-0456">Lyase</keyword>
<evidence type="ECO:0000256" key="1">
    <source>
        <dbReference type="ARBA" id="ARBA00000491"/>
    </source>
</evidence>
<evidence type="ECO:0000256" key="7">
    <source>
        <dbReference type="ARBA" id="ARBA00022430"/>
    </source>
</evidence>
<dbReference type="RefSeq" id="WP_345099393.1">
    <property type="nucleotide sequence ID" value="NZ_BAABGS010000058.1"/>
</dbReference>
<evidence type="ECO:0000256" key="5">
    <source>
        <dbReference type="ARBA" id="ARBA00011271"/>
    </source>
</evidence>
<evidence type="ECO:0000256" key="6">
    <source>
        <dbReference type="ARBA" id="ARBA00011998"/>
    </source>
</evidence>
<evidence type="ECO:0000256" key="4">
    <source>
        <dbReference type="ARBA" id="ARBA00009845"/>
    </source>
</evidence>
<organism evidence="12 13">
    <name type="scientific">Chelativorans composti</name>
    <dbReference type="NCBI Taxonomy" id="768533"/>
    <lineage>
        <taxon>Bacteria</taxon>
        <taxon>Pseudomonadati</taxon>
        <taxon>Pseudomonadota</taxon>
        <taxon>Alphaproteobacteria</taxon>
        <taxon>Hyphomicrobiales</taxon>
        <taxon>Phyllobacteriaceae</taxon>
        <taxon>Chelativorans</taxon>
    </lineage>
</organism>
<evidence type="ECO:0000313" key="12">
    <source>
        <dbReference type="EMBL" id="MFD2261134.1"/>
    </source>
</evidence>
<dbReference type="PANTHER" id="PTHR43345">
    <property type="entry name" value="3-ISOPROPYLMALATE DEHYDRATASE SMALL SUBUNIT 2-RELATED-RELATED"/>
    <property type="match status" value="1"/>
</dbReference>
<evidence type="ECO:0000256" key="8">
    <source>
        <dbReference type="ARBA" id="ARBA00022605"/>
    </source>
</evidence>
<dbReference type="GO" id="GO:0003861">
    <property type="term" value="F:3-isopropylmalate dehydratase activity"/>
    <property type="evidence" value="ECO:0007669"/>
    <property type="project" value="UniProtKB-EC"/>
</dbReference>
<keyword evidence="10" id="KW-0100">Branched-chain amino acid biosynthesis</keyword>
<dbReference type="PANTHER" id="PTHR43345:SF5">
    <property type="entry name" value="3-ISOPROPYLMALATE DEHYDRATASE SMALL SUBUNIT"/>
    <property type="match status" value="1"/>
</dbReference>
<dbReference type="Pfam" id="PF00694">
    <property type="entry name" value="Aconitase_C"/>
    <property type="match status" value="1"/>
</dbReference>
<dbReference type="InterPro" id="IPR004431">
    <property type="entry name" value="3-IsopropMal_deHydase_ssu"/>
</dbReference>
<dbReference type="EC" id="4.2.1.33" evidence="6"/>
<evidence type="ECO:0000313" key="13">
    <source>
        <dbReference type="Proteomes" id="UP001597373"/>
    </source>
</evidence>
<dbReference type="NCBIfam" id="NF002458">
    <property type="entry name" value="PRK01641.1"/>
    <property type="match status" value="1"/>
</dbReference>
<dbReference type="Proteomes" id="UP001597373">
    <property type="component" value="Unassembled WGS sequence"/>
</dbReference>
<evidence type="ECO:0000256" key="9">
    <source>
        <dbReference type="ARBA" id="ARBA00023239"/>
    </source>
</evidence>
<reference evidence="13" key="1">
    <citation type="journal article" date="2019" name="Int. J. Syst. Evol. Microbiol.">
        <title>The Global Catalogue of Microorganisms (GCM) 10K type strain sequencing project: providing services to taxonomists for standard genome sequencing and annotation.</title>
        <authorList>
            <consortium name="The Broad Institute Genomics Platform"/>
            <consortium name="The Broad Institute Genome Sequencing Center for Infectious Disease"/>
            <person name="Wu L."/>
            <person name="Ma J."/>
        </authorList>
    </citation>
    <scope>NUCLEOTIDE SEQUENCE [LARGE SCALE GENOMIC DNA]</scope>
    <source>
        <strain evidence="13">KCTC 23707</strain>
    </source>
</reference>
<comment type="function">
    <text evidence="2">Catalyzes the isomerization between 2-isopropylmalate and 3-isopropylmalate, via the formation of 2-isopropylmaleate.</text>
</comment>
<comment type="similarity">
    <text evidence="4">Belongs to the LeuD family. LeuD type 1 subfamily.</text>
</comment>
<dbReference type="CDD" id="cd01577">
    <property type="entry name" value="IPMI_Swivel"/>
    <property type="match status" value="1"/>
</dbReference>
<dbReference type="SUPFAM" id="SSF52016">
    <property type="entry name" value="LeuD/IlvD-like"/>
    <property type="match status" value="1"/>
</dbReference>
<proteinExistence type="inferred from homology"/>
<dbReference type="InterPro" id="IPR000573">
    <property type="entry name" value="AconitaseA/IPMdHydase_ssu_swvl"/>
</dbReference>
<evidence type="ECO:0000256" key="10">
    <source>
        <dbReference type="ARBA" id="ARBA00023304"/>
    </source>
</evidence>
<protein>
    <recommendedName>
        <fullName evidence="6">3-isopropylmalate dehydratase</fullName>
        <ecNumber evidence="6">4.2.1.33</ecNumber>
    </recommendedName>
</protein>
<dbReference type="EMBL" id="JBHUIR010000060">
    <property type="protein sequence ID" value="MFD2261134.1"/>
    <property type="molecule type" value="Genomic_DNA"/>
</dbReference>
<keyword evidence="8" id="KW-0028">Amino-acid biosynthesis</keyword>
<comment type="catalytic activity">
    <reaction evidence="1">
        <text>(2R,3S)-3-isopropylmalate = (2S)-2-isopropylmalate</text>
        <dbReference type="Rhea" id="RHEA:32287"/>
        <dbReference type="ChEBI" id="CHEBI:1178"/>
        <dbReference type="ChEBI" id="CHEBI:35121"/>
        <dbReference type="EC" id="4.2.1.33"/>
    </reaction>
</comment>
<gene>
    <name evidence="12" type="primary">leuD</name>
    <name evidence="12" type="ORF">ACFSMZ_15395</name>
</gene>
<dbReference type="InterPro" id="IPR033940">
    <property type="entry name" value="IPMI_Swivel"/>
</dbReference>
<comment type="caution">
    <text evidence="12">The sequence shown here is derived from an EMBL/GenBank/DDBJ whole genome shotgun (WGS) entry which is preliminary data.</text>
</comment>
<accession>A0ABW5DMD7</accession>
<sequence length="207" mass="23414">MVEPLKQVRSRAAVLPDQNIDTDVIFPARFLLLIDREGMDKCLFADRRLLPNGEENPDFPLNRDLYRDVRILVVGPGFGCGSSREQAVWALVDYGIRVVIGTDFGDIFAGNAKKNGLLLIRVDPETHAQIISKAETGEFFYVDLPAGTVTVNGETVCTFQLTESELHAYINGWDEMDIILNTEMPHILEFEKTHMSRQPWLFSEAER</sequence>
<dbReference type="InterPro" id="IPR015928">
    <property type="entry name" value="Aconitase/3IPM_dehydase_swvl"/>
</dbReference>
<comment type="pathway">
    <text evidence="3">Amino-acid biosynthesis; L-leucine biosynthesis; L-leucine from 3-methyl-2-oxobutanoate: step 2/4.</text>
</comment>
<feature type="domain" description="Aconitase A/isopropylmalate dehydratase small subunit swivel" evidence="11">
    <location>
        <begin position="5"/>
        <end position="123"/>
    </location>
</feature>
<comment type="subunit">
    <text evidence="5">Heterodimer of LeuC and LeuD.</text>
</comment>
<evidence type="ECO:0000259" key="11">
    <source>
        <dbReference type="Pfam" id="PF00694"/>
    </source>
</evidence>
<dbReference type="Gene3D" id="3.20.19.10">
    <property type="entry name" value="Aconitase, domain 4"/>
    <property type="match status" value="1"/>
</dbReference>
<keyword evidence="7" id="KW-0432">Leucine biosynthesis</keyword>
<evidence type="ECO:0000256" key="2">
    <source>
        <dbReference type="ARBA" id="ARBA00002695"/>
    </source>
</evidence>